<dbReference type="InterPro" id="IPR036390">
    <property type="entry name" value="WH_DNA-bd_sf"/>
</dbReference>
<dbReference type="Gene3D" id="3.30.420.40">
    <property type="match status" value="2"/>
</dbReference>
<evidence type="ECO:0000313" key="2">
    <source>
        <dbReference type="Proteomes" id="UP000606921"/>
    </source>
</evidence>
<dbReference type="InterPro" id="IPR000600">
    <property type="entry name" value="ROK"/>
</dbReference>
<sequence length="407" mass="43349">MLAKSSTELVRQQNSALVLSVLRRQGRLSHTQISEATGLSSATVSAITADLERCAIIEKSEQQAATGRGRPRVLFSQRRGCGYLITVIISSDAIQYSLVDYAGTLLDRFAEIRREGSPEEFVAAISAGLKRAAERSAVDPEEVLLVSISSKGLVSPEAPVLVWSPMLGSRAVDFRVALGHEWGAKAVLNNETLLVAKALQQRLAHGAVPPANLAAISLGHSIGLGIARTLREGETELSAPNFGHMLHIPGGALCRCGARGCIEAYAGFYAVLRAAFEVPLDTVPAKIVPLSEVDKIAVRARQGQRMAGFAFRQAGIALGNGISRLLSLHGHMPVFITGPGMRYYDLLQSGIQEGLAQTHVVRLSGMPQVEVVADEPALVYEGHLGLAFSRIDGDILALRTPLQAAGE</sequence>
<dbReference type="InterPro" id="IPR043129">
    <property type="entry name" value="ATPase_NBD"/>
</dbReference>
<dbReference type="Pfam" id="PF00480">
    <property type="entry name" value="ROK"/>
    <property type="match status" value="1"/>
</dbReference>
<evidence type="ECO:0000313" key="1">
    <source>
        <dbReference type="EMBL" id="CAD7025026.1"/>
    </source>
</evidence>
<keyword evidence="2" id="KW-1185">Reference proteome</keyword>
<protein>
    <submittedName>
        <fullName evidence="1">ROK family transcriptional regulator</fullName>
    </submittedName>
</protein>
<reference evidence="1 2" key="1">
    <citation type="submission" date="2020-11" db="EMBL/GenBank/DDBJ databases">
        <authorList>
            <person name="Lassalle F."/>
        </authorList>
    </citation>
    <scope>NUCLEOTIDE SEQUENCE [LARGE SCALE GENOMIC DNA]</scope>
    <source>
        <strain evidence="1 2">JC140</strain>
    </source>
</reference>
<dbReference type="Gene3D" id="1.10.10.10">
    <property type="entry name" value="Winged helix-like DNA-binding domain superfamily/Winged helix DNA-binding domain"/>
    <property type="match status" value="1"/>
</dbReference>
<dbReference type="RefSeq" id="WP_142591404.1">
    <property type="nucleotide sequence ID" value="NZ_CABFWF030000001.1"/>
</dbReference>
<dbReference type="PANTHER" id="PTHR18964:SF173">
    <property type="entry name" value="GLUCOKINASE"/>
    <property type="match status" value="1"/>
</dbReference>
<dbReference type="InterPro" id="IPR036388">
    <property type="entry name" value="WH-like_DNA-bd_sf"/>
</dbReference>
<dbReference type="SUPFAM" id="SSF46785">
    <property type="entry name" value="Winged helix' DNA-binding domain"/>
    <property type="match status" value="1"/>
</dbReference>
<dbReference type="EMBL" id="CABFWF030000001">
    <property type="protein sequence ID" value="CAD7025026.1"/>
    <property type="molecule type" value="Genomic_DNA"/>
</dbReference>
<accession>A0ABM8PEQ8</accession>
<dbReference type="Pfam" id="PF13412">
    <property type="entry name" value="HTH_24"/>
    <property type="match status" value="1"/>
</dbReference>
<dbReference type="PANTHER" id="PTHR18964">
    <property type="entry name" value="ROK (REPRESSOR, ORF, KINASE) FAMILY"/>
    <property type="match status" value="1"/>
</dbReference>
<organism evidence="1 2">
    <name type="scientific">Pseudorhizobium endolithicum</name>
    <dbReference type="NCBI Taxonomy" id="1191678"/>
    <lineage>
        <taxon>Bacteria</taxon>
        <taxon>Pseudomonadati</taxon>
        <taxon>Pseudomonadota</taxon>
        <taxon>Alphaproteobacteria</taxon>
        <taxon>Hyphomicrobiales</taxon>
        <taxon>Rhizobiaceae</taxon>
        <taxon>Rhizobium/Agrobacterium group</taxon>
        <taxon>Pseudorhizobium</taxon>
    </lineage>
</organism>
<gene>
    <name evidence="1" type="ORF">REJC140_00571</name>
</gene>
<proteinExistence type="predicted"/>
<dbReference type="SUPFAM" id="SSF53067">
    <property type="entry name" value="Actin-like ATPase domain"/>
    <property type="match status" value="2"/>
</dbReference>
<dbReference type="Proteomes" id="UP000606921">
    <property type="component" value="Unassembled WGS sequence"/>
</dbReference>
<comment type="caution">
    <text evidence="1">The sequence shown here is derived from an EMBL/GenBank/DDBJ whole genome shotgun (WGS) entry which is preliminary data.</text>
</comment>
<name>A0ABM8PEQ8_9HYPH</name>